<dbReference type="InterPro" id="IPR013083">
    <property type="entry name" value="Znf_RING/FYVE/PHD"/>
</dbReference>
<evidence type="ECO:0000259" key="1">
    <source>
        <dbReference type="PROSITE" id="PS50234"/>
    </source>
</evidence>
<dbReference type="InterPro" id="IPR003613">
    <property type="entry name" value="Ubox_domain"/>
</dbReference>
<dbReference type="PANTHER" id="PTHR46573:SF1">
    <property type="entry name" value="WD REPEAT, SAM AND U-BOX DOMAIN-CONTAINING PROTEIN 1"/>
    <property type="match status" value="1"/>
</dbReference>
<dbReference type="GO" id="GO:0004842">
    <property type="term" value="F:ubiquitin-protein transferase activity"/>
    <property type="evidence" value="ECO:0007669"/>
    <property type="project" value="InterPro"/>
</dbReference>
<dbReference type="Gene3D" id="2.170.16.10">
    <property type="entry name" value="Hedgehog/Intein (Hint) domain"/>
    <property type="match status" value="1"/>
</dbReference>
<dbReference type="Pfam" id="PF14624">
    <property type="entry name" value="Vwaint"/>
    <property type="match status" value="1"/>
</dbReference>
<dbReference type="GO" id="GO:0016567">
    <property type="term" value="P:protein ubiquitination"/>
    <property type="evidence" value="ECO:0007669"/>
    <property type="project" value="InterPro"/>
</dbReference>
<dbReference type="PROSITE" id="PS50234">
    <property type="entry name" value="VWFA"/>
    <property type="match status" value="1"/>
</dbReference>
<dbReference type="SUPFAM" id="SSF51294">
    <property type="entry name" value="Hedgehog/intein (Hint) domain"/>
    <property type="match status" value="1"/>
</dbReference>
<evidence type="ECO:0000259" key="2">
    <source>
        <dbReference type="PROSITE" id="PS51698"/>
    </source>
</evidence>
<dbReference type="SUPFAM" id="SSF57850">
    <property type="entry name" value="RING/U-box"/>
    <property type="match status" value="1"/>
</dbReference>
<dbReference type="InterPro" id="IPR036844">
    <property type="entry name" value="Hint_dom_sf"/>
</dbReference>
<dbReference type="SUPFAM" id="SSF53300">
    <property type="entry name" value="vWA-like"/>
    <property type="match status" value="1"/>
</dbReference>
<dbReference type="SMART" id="SM00504">
    <property type="entry name" value="Ubox"/>
    <property type="match status" value="1"/>
</dbReference>
<dbReference type="CDD" id="cd16655">
    <property type="entry name" value="RING-Ubox_WDSUB1-like"/>
    <property type="match status" value="1"/>
</dbReference>
<dbReference type="InterPro" id="IPR052085">
    <property type="entry name" value="WD-SAM-U-box"/>
</dbReference>
<dbReference type="InterPro" id="IPR002035">
    <property type="entry name" value="VWF_A"/>
</dbReference>
<dbReference type="PANTHER" id="PTHR46573">
    <property type="entry name" value="WD REPEAT, SAM AND U-BOX DOMAIN-CONTAINING PROTEIN 1"/>
    <property type="match status" value="1"/>
</dbReference>
<evidence type="ECO:0000313" key="3">
    <source>
        <dbReference type="EMBL" id="QHS92097.1"/>
    </source>
</evidence>
<protein>
    <recommendedName>
        <fullName evidence="4">U-box domain-containing protein</fullName>
    </recommendedName>
</protein>
<dbReference type="Gene3D" id="3.30.40.10">
    <property type="entry name" value="Zinc/RING finger domain, C3HC4 (zinc finger)"/>
    <property type="match status" value="1"/>
</dbReference>
<sequence length="677" mass="73535">MQNDWLCPITLSMMRDPVIATDGHSYERDAITQWFTANATSPKTGLHLHSTALIPNHALRNTIEQYLLTRSMPAVQHNFGAFKDAPLTLTATVEGGSTHLRVSAPAEGERQPIVFIAIVDNSGSMGEVADKTEDGESFGYTRLDLVKHTIRTIAATLGAQDLLSVISYSTSARVVCVPTPMTEEGRKKINVALESVQPDSQTNIYDGIRQAAVIANKPEFAGHNIVGLLLTDGFPNVNPPRGILPTLTTMEMKNPWTLHTFGFGYQLDSALLAGISRWGKGLFGFIPDCSMVGTVFINFLANMLSTAAMNSTIQYGTETIQTGPIQFGQPLDFIVPTQDAKPSLNGEEVVPTSASLDPFVLARAAYVSAIEKVLHEPAANPEITFMSFYDQFKDSANERVKQLLRDVKSDEPSEGQIGMSPKYFAKWGEHYMRSYLRAQQLQQCMNFKDPGLQIYGGGLFRETQSLAEKAFGELPPPVPSSAPVKAAAYGGGYIASQTPQSMSVFHNASGGCFAPTSRVLMADGSRKEIQTLVAGEMVFTPDGSTPITAVVVCGSNKTSQPMSQIDGLCITPWHPIMVNGVWQFAASIARWYAPRLITTVYNLVLPKGHVVNVDGYECITLGHGFTEPVAAHPFFGTEKVIEALERVSGWAEGRPTFVNLVATRNAETGMIDGWIDA</sequence>
<dbReference type="InterPro" id="IPR032838">
    <property type="entry name" value="Vwaint_dom"/>
</dbReference>
<dbReference type="Gene3D" id="3.40.50.410">
    <property type="entry name" value="von Willebrand factor, type A domain"/>
    <property type="match status" value="1"/>
</dbReference>
<feature type="domain" description="U-box" evidence="2">
    <location>
        <begin position="1"/>
        <end position="73"/>
    </location>
</feature>
<dbReference type="EMBL" id="MN739168">
    <property type="protein sequence ID" value="QHS92097.1"/>
    <property type="molecule type" value="Genomic_DNA"/>
</dbReference>
<accession>A0A6C0BIB1</accession>
<proteinExistence type="predicted"/>
<dbReference type="AlphaFoldDB" id="A0A6C0BIB1"/>
<dbReference type="Pfam" id="PF13519">
    <property type="entry name" value="VWA_2"/>
    <property type="match status" value="1"/>
</dbReference>
<dbReference type="Pfam" id="PF04564">
    <property type="entry name" value="U-box"/>
    <property type="match status" value="1"/>
</dbReference>
<reference evidence="3" key="1">
    <citation type="journal article" date="2020" name="Nature">
        <title>Giant virus diversity and host interactions through global metagenomics.</title>
        <authorList>
            <person name="Schulz F."/>
            <person name="Roux S."/>
            <person name="Paez-Espino D."/>
            <person name="Jungbluth S."/>
            <person name="Walsh D.A."/>
            <person name="Denef V.J."/>
            <person name="McMahon K.D."/>
            <person name="Konstantinidis K.T."/>
            <person name="Eloe-Fadrosh E.A."/>
            <person name="Kyrpides N.C."/>
            <person name="Woyke T."/>
        </authorList>
    </citation>
    <scope>NUCLEOTIDE SEQUENCE</scope>
    <source>
        <strain evidence="3">GVMAG-M-3300013285-6</strain>
    </source>
</reference>
<dbReference type="InterPro" id="IPR039510">
    <property type="entry name" value="Vint_dom"/>
</dbReference>
<dbReference type="PROSITE" id="PS51698">
    <property type="entry name" value="U_BOX"/>
    <property type="match status" value="1"/>
</dbReference>
<dbReference type="InterPro" id="IPR036465">
    <property type="entry name" value="vWFA_dom_sf"/>
</dbReference>
<feature type="domain" description="VWFA" evidence="1">
    <location>
        <begin position="114"/>
        <end position="313"/>
    </location>
</feature>
<dbReference type="Pfam" id="PF14623">
    <property type="entry name" value="Vint"/>
    <property type="match status" value="1"/>
</dbReference>
<organism evidence="3">
    <name type="scientific">viral metagenome</name>
    <dbReference type="NCBI Taxonomy" id="1070528"/>
    <lineage>
        <taxon>unclassified sequences</taxon>
        <taxon>metagenomes</taxon>
        <taxon>organismal metagenomes</taxon>
    </lineage>
</organism>
<evidence type="ECO:0008006" key="4">
    <source>
        <dbReference type="Google" id="ProtNLM"/>
    </source>
</evidence>
<dbReference type="SMART" id="SM00327">
    <property type="entry name" value="VWA"/>
    <property type="match status" value="1"/>
</dbReference>
<name>A0A6C0BIB1_9ZZZZ</name>